<feature type="domain" description="Thiopeptide-type bacteriocin biosynthesis" evidence="2">
    <location>
        <begin position="285"/>
        <end position="536"/>
    </location>
</feature>
<dbReference type="Proteomes" id="UP000646738">
    <property type="component" value="Unassembled WGS sequence"/>
</dbReference>
<name>A0ABQ3RLV3_STRRR</name>
<dbReference type="Pfam" id="PF04738">
    <property type="entry name" value="Lant_dehydr_N"/>
    <property type="match status" value="1"/>
</dbReference>
<dbReference type="EMBL" id="BNEA01000015">
    <property type="protein sequence ID" value="GHI56832.1"/>
    <property type="molecule type" value="Genomic_DNA"/>
</dbReference>
<evidence type="ECO:0000259" key="1">
    <source>
        <dbReference type="Pfam" id="PF04738"/>
    </source>
</evidence>
<comment type="caution">
    <text evidence="3">The sequence shown here is derived from an EMBL/GenBank/DDBJ whole genome shotgun (WGS) entry which is preliminary data.</text>
</comment>
<dbReference type="NCBIfam" id="TIGR03891">
    <property type="entry name" value="thiopep_ocin"/>
    <property type="match status" value="1"/>
</dbReference>
<protein>
    <recommendedName>
        <fullName evidence="5">Thiopeptide-type bacteriocin biosynthesis domain-containing protein</fullName>
    </recommendedName>
</protein>
<evidence type="ECO:0000313" key="3">
    <source>
        <dbReference type="EMBL" id="GHI56832.1"/>
    </source>
</evidence>
<evidence type="ECO:0000313" key="4">
    <source>
        <dbReference type="Proteomes" id="UP000646738"/>
    </source>
</evidence>
<feature type="domain" description="Lantibiotic dehydratase N-terminal" evidence="1">
    <location>
        <begin position="20"/>
        <end position="220"/>
    </location>
</feature>
<proteinExistence type="predicted"/>
<evidence type="ECO:0000259" key="2">
    <source>
        <dbReference type="Pfam" id="PF14028"/>
    </source>
</evidence>
<reference evidence="4" key="1">
    <citation type="submission" date="2023-07" db="EMBL/GenBank/DDBJ databases">
        <title>Whole genome shotgun sequence of Streptomyces achromogenes subsp. rubradiris NBRC 14000.</title>
        <authorList>
            <person name="Komaki H."/>
            <person name="Tamura T."/>
        </authorList>
    </citation>
    <scope>NUCLEOTIDE SEQUENCE [LARGE SCALE GENOMIC DNA]</scope>
    <source>
        <strain evidence="4">NBRC 14000</strain>
    </source>
</reference>
<organism evidence="3 4">
    <name type="scientific">Streptomyces rubradiris</name>
    <name type="common">Streptomyces achromogenes subsp. rubradiris</name>
    <dbReference type="NCBI Taxonomy" id="285531"/>
    <lineage>
        <taxon>Bacteria</taxon>
        <taxon>Bacillati</taxon>
        <taxon>Actinomycetota</taxon>
        <taxon>Actinomycetes</taxon>
        <taxon>Kitasatosporales</taxon>
        <taxon>Streptomycetaceae</taxon>
        <taxon>Streptomyces</taxon>
    </lineage>
</organism>
<dbReference type="Pfam" id="PF14028">
    <property type="entry name" value="Lant_dehydr_C"/>
    <property type="match status" value="1"/>
</dbReference>
<keyword evidence="4" id="KW-1185">Reference proteome</keyword>
<accession>A0ABQ3RLV3</accession>
<gene>
    <name evidence="3" type="ORF">Srubr_66780</name>
</gene>
<dbReference type="InterPro" id="IPR023809">
    <property type="entry name" value="Thiopep_bacteriocin_synth_dom"/>
</dbReference>
<sequence length="550" mass="60298">MRARICRKVSDAVSGRSQAPDRDRMTAAYAALPTLAAGAVRGQVSSPPLRLPTRNVGRAPAVVPHVLSIGEHNPDAILDLDDLGVIADSRRFYLVSLSTGRLIEPTVMNAVELSSATHPLVRFVCELHRSHTTILTPFAWGAAGRLPFLPEIRVGRTILSAACWRLRARDLREESDDGRDWLFRFTDWRIRNGVPRTVYVGGNDQQLRLDLDTPTHQQLLRMELERHPSVVLQEAPDESAFGWLGRAHQVTASFASDQEPSPASVCRASVVVSRYSGRLPGATEWAYLKLYSNADRAPEILIVHLQRLLADWGDEAPAWWFTRYADPDSHLRLRLRLPNQHAFGDAAKRVATWATEMRAEGLLHRVQWDTDEPETGRYGTGPVLAAAERFFAADSAAAVAQMALPLPDSLRPALTAASFVDISDAFLGSPAAGRTWLTTNLLKSDGAAASRDVLAEAIRLTSPGRDYAALLALPDGDDAALSWTLRRDALTAYRQSLNAIGADPADVLPSFLHMHHNRTAGIDPDGEATCRRLARAAALSWTARTQGALR</sequence>
<dbReference type="InterPro" id="IPR006827">
    <property type="entry name" value="Lant_deHydtase_N"/>
</dbReference>
<evidence type="ECO:0008006" key="5">
    <source>
        <dbReference type="Google" id="ProtNLM"/>
    </source>
</evidence>